<organism evidence="2 3">
    <name type="scientific">Piscinibacter terrae</name>
    <dbReference type="NCBI Taxonomy" id="2496871"/>
    <lineage>
        <taxon>Bacteria</taxon>
        <taxon>Pseudomonadati</taxon>
        <taxon>Pseudomonadota</taxon>
        <taxon>Betaproteobacteria</taxon>
        <taxon>Burkholderiales</taxon>
        <taxon>Sphaerotilaceae</taxon>
        <taxon>Piscinibacter</taxon>
    </lineage>
</organism>
<evidence type="ECO:0000313" key="3">
    <source>
        <dbReference type="Proteomes" id="UP000267464"/>
    </source>
</evidence>
<reference evidence="2 3" key="1">
    <citation type="submission" date="2018-08" db="EMBL/GenBank/DDBJ databases">
        <authorList>
            <person name="Khan S.A."/>
            <person name="Jeon C.O."/>
            <person name="Chun B.H."/>
            <person name="Jeong S.E."/>
        </authorList>
    </citation>
    <scope>NUCLEOTIDE SEQUENCE [LARGE SCALE GENOMIC DNA]</scope>
    <source>
        <strain evidence="2 3">S-16</strain>
    </source>
</reference>
<dbReference type="SUPFAM" id="SSF54593">
    <property type="entry name" value="Glyoxalase/Bleomycin resistance protein/Dihydroxybiphenyl dioxygenase"/>
    <property type="match status" value="1"/>
</dbReference>
<gene>
    <name evidence="2" type="ORF">DZC73_04225</name>
</gene>
<sequence>MQLNHLDLPVPDVRATADFFIRFFGFRLDAVKGNDGMAILQGDGGVVLVLTRRGDDSPAFAKTFHVGFLVPSPETVHEVHRQLSEAGCADLSPVSTMRGSTLLYCHAPGGVLVEVGFRPDA</sequence>
<dbReference type="Proteomes" id="UP000267464">
    <property type="component" value="Unassembled WGS sequence"/>
</dbReference>
<dbReference type="PANTHER" id="PTHR36113:SF3">
    <property type="entry name" value="SLL5075 PROTEIN"/>
    <property type="match status" value="1"/>
</dbReference>
<dbReference type="InterPro" id="IPR029068">
    <property type="entry name" value="Glyas_Bleomycin-R_OHBP_Dase"/>
</dbReference>
<dbReference type="InterPro" id="IPR004360">
    <property type="entry name" value="Glyas_Fos-R_dOase_dom"/>
</dbReference>
<dbReference type="AlphaFoldDB" id="A0A3N7HVC1"/>
<protein>
    <submittedName>
        <fullName evidence="2">VOC family protein</fullName>
    </submittedName>
</protein>
<reference evidence="2 3" key="2">
    <citation type="submission" date="2018-12" db="EMBL/GenBank/DDBJ databases">
        <title>Rhizobacter gummiphilus sp. nov., a rubber-degrading bacterium isolated from the soil of a botanical garden in Japan.</title>
        <authorList>
            <person name="Shunsuke S.S."/>
        </authorList>
    </citation>
    <scope>NUCLEOTIDE SEQUENCE [LARGE SCALE GENOMIC DNA]</scope>
    <source>
        <strain evidence="2 3">S-16</strain>
    </source>
</reference>
<feature type="domain" description="VOC" evidence="1">
    <location>
        <begin position="2"/>
        <end position="118"/>
    </location>
</feature>
<comment type="caution">
    <text evidence="2">The sequence shown here is derived from an EMBL/GenBank/DDBJ whole genome shotgun (WGS) entry which is preliminary data.</text>
</comment>
<dbReference type="InterPro" id="IPR051332">
    <property type="entry name" value="Fosfomycin_Res_Enzymes"/>
</dbReference>
<dbReference type="EMBL" id="QUSW01000001">
    <property type="protein sequence ID" value="RQP26247.1"/>
    <property type="molecule type" value="Genomic_DNA"/>
</dbReference>
<accession>A0A3N7HVC1</accession>
<dbReference type="CDD" id="cd06587">
    <property type="entry name" value="VOC"/>
    <property type="match status" value="1"/>
</dbReference>
<dbReference type="RefSeq" id="WP_124538920.1">
    <property type="nucleotide sequence ID" value="NZ_QUSW01000001.1"/>
</dbReference>
<evidence type="ECO:0000259" key="1">
    <source>
        <dbReference type="PROSITE" id="PS51819"/>
    </source>
</evidence>
<keyword evidence="3" id="KW-1185">Reference proteome</keyword>
<evidence type="ECO:0000313" key="2">
    <source>
        <dbReference type="EMBL" id="RQP26247.1"/>
    </source>
</evidence>
<dbReference type="OrthoDB" id="9093825at2"/>
<dbReference type="PROSITE" id="PS51819">
    <property type="entry name" value="VOC"/>
    <property type="match status" value="1"/>
</dbReference>
<dbReference type="PANTHER" id="PTHR36113">
    <property type="entry name" value="LYASE, PUTATIVE-RELATED-RELATED"/>
    <property type="match status" value="1"/>
</dbReference>
<proteinExistence type="predicted"/>
<dbReference type="Gene3D" id="3.10.180.10">
    <property type="entry name" value="2,3-Dihydroxybiphenyl 1,2-Dioxygenase, domain 1"/>
    <property type="match status" value="1"/>
</dbReference>
<dbReference type="InterPro" id="IPR037523">
    <property type="entry name" value="VOC_core"/>
</dbReference>
<dbReference type="Pfam" id="PF00903">
    <property type="entry name" value="Glyoxalase"/>
    <property type="match status" value="1"/>
</dbReference>
<name>A0A3N7HVC1_9BURK</name>